<feature type="region of interest" description="Disordered" evidence="1">
    <location>
        <begin position="1"/>
        <end position="21"/>
    </location>
</feature>
<accession>A0A2K8U224</accession>
<organism evidence="3 4">
    <name type="scientific">Candidatus Thiodictyon syntrophicum</name>
    <dbReference type="NCBI Taxonomy" id="1166950"/>
    <lineage>
        <taxon>Bacteria</taxon>
        <taxon>Pseudomonadati</taxon>
        <taxon>Pseudomonadota</taxon>
        <taxon>Gammaproteobacteria</taxon>
        <taxon>Chromatiales</taxon>
        <taxon>Chromatiaceae</taxon>
        <taxon>Thiodictyon</taxon>
    </lineage>
</organism>
<feature type="signal peptide" evidence="2">
    <location>
        <begin position="1"/>
        <end position="39"/>
    </location>
</feature>
<evidence type="ECO:0000313" key="4">
    <source>
        <dbReference type="Proteomes" id="UP000232638"/>
    </source>
</evidence>
<dbReference type="KEGG" id="tsy:THSYN_00720"/>
<dbReference type="EMBL" id="CP020370">
    <property type="protein sequence ID" value="AUB79624.1"/>
    <property type="molecule type" value="Genomic_DNA"/>
</dbReference>
<keyword evidence="4" id="KW-1185">Reference proteome</keyword>
<name>A0A2K8U224_9GAMM</name>
<dbReference type="RefSeq" id="WP_100917442.1">
    <property type="nucleotide sequence ID" value="NZ_CP020370.1"/>
</dbReference>
<gene>
    <name evidence="3" type="ORF">THSYN_00720</name>
</gene>
<evidence type="ECO:0000256" key="2">
    <source>
        <dbReference type="SAM" id="SignalP"/>
    </source>
</evidence>
<dbReference type="AlphaFoldDB" id="A0A2K8U224"/>
<reference evidence="3 4" key="1">
    <citation type="submission" date="2017-03" db="EMBL/GenBank/DDBJ databases">
        <title>Complete genome sequence of Candidatus 'Thiodictyon syntrophicum' sp. nov. strain Cad16T, a photolithoautotroph purple sulfur bacterium isolated from an alpine meromictic lake.</title>
        <authorList>
            <person name="Luedin S.M."/>
            <person name="Pothier J.F."/>
            <person name="Danza F."/>
            <person name="Storelli N."/>
            <person name="Wittwer M."/>
            <person name="Tonolla M."/>
        </authorList>
    </citation>
    <scope>NUCLEOTIDE SEQUENCE [LARGE SCALE GENOMIC DNA]</scope>
    <source>
        <strain evidence="3 4">Cad16T</strain>
    </source>
</reference>
<dbReference type="Proteomes" id="UP000232638">
    <property type="component" value="Chromosome"/>
</dbReference>
<evidence type="ECO:0000256" key="1">
    <source>
        <dbReference type="SAM" id="MobiDB-lite"/>
    </source>
</evidence>
<keyword evidence="2" id="KW-0732">Signal</keyword>
<proteinExistence type="predicted"/>
<sequence length="238" mass="26090">MRTRSSVNQPPPNQQRRDIRGPRRCRIPALLLFALAATAAQGKSWPMTPQGEVDPQSGIMMLDQTGQGQLRDIVTAMLGREALINGSDLYVRFSIDGGPSPGQPMQGFAAALQPQGRPLVGAGILEIGLYPNWSIIITPDRRGNGNLWTGSVGLRVRQYRILESGEAPPNRRLMMAHYFEWSARVENDQLTLQLKPDGRNDTDDPIVRLIARLFDISPSRVHVAPADPAEVRGLLGAG</sequence>
<feature type="chain" id="PRO_5014966222" evidence="2">
    <location>
        <begin position="40"/>
        <end position="238"/>
    </location>
</feature>
<evidence type="ECO:0000313" key="3">
    <source>
        <dbReference type="EMBL" id="AUB79624.1"/>
    </source>
</evidence>
<protein>
    <submittedName>
        <fullName evidence="3">Uncharacterized protein</fullName>
    </submittedName>
</protein>